<keyword evidence="2" id="KW-0732">Signal</keyword>
<evidence type="ECO:0000256" key="1">
    <source>
        <dbReference type="ARBA" id="ARBA00022669"/>
    </source>
</evidence>
<name>A0A5B7DR59_PORTR</name>
<dbReference type="InterPro" id="IPR051940">
    <property type="entry name" value="Chitin_bind-dev_reg"/>
</dbReference>
<accession>A0A5B7DR59</accession>
<keyword evidence="4" id="KW-1015">Disulfide bond</keyword>
<dbReference type="PANTHER" id="PTHR23301">
    <property type="entry name" value="CHITIN BINDING PERITROPHIN-A"/>
    <property type="match status" value="1"/>
</dbReference>
<evidence type="ECO:0000256" key="4">
    <source>
        <dbReference type="ARBA" id="ARBA00023157"/>
    </source>
</evidence>
<feature type="domain" description="Chitin-binding type-2" evidence="7">
    <location>
        <begin position="608"/>
        <end position="664"/>
    </location>
</feature>
<dbReference type="EMBL" id="VSRR010001265">
    <property type="protein sequence ID" value="MPC23898.1"/>
    <property type="molecule type" value="Genomic_DNA"/>
</dbReference>
<evidence type="ECO:0000256" key="2">
    <source>
        <dbReference type="ARBA" id="ARBA00022729"/>
    </source>
</evidence>
<keyword evidence="1" id="KW-0147">Chitin-binding</keyword>
<evidence type="ECO:0000256" key="5">
    <source>
        <dbReference type="ARBA" id="ARBA00023180"/>
    </source>
</evidence>
<dbReference type="PANTHER" id="PTHR23301:SF0">
    <property type="entry name" value="CHITIN-BINDING TYPE-2 DOMAIN-CONTAINING PROTEIN-RELATED"/>
    <property type="match status" value="1"/>
</dbReference>
<dbReference type="InterPro" id="IPR002557">
    <property type="entry name" value="Chitin-bd_dom"/>
</dbReference>
<dbReference type="GO" id="GO:0008061">
    <property type="term" value="F:chitin binding"/>
    <property type="evidence" value="ECO:0007669"/>
    <property type="project" value="UniProtKB-KW"/>
</dbReference>
<reference evidence="8 9" key="1">
    <citation type="submission" date="2019-05" db="EMBL/GenBank/DDBJ databases">
        <title>Another draft genome of Portunus trituberculatus and its Hox gene families provides insights of decapod evolution.</title>
        <authorList>
            <person name="Jeong J.-H."/>
            <person name="Song I."/>
            <person name="Kim S."/>
            <person name="Choi T."/>
            <person name="Kim D."/>
            <person name="Ryu S."/>
            <person name="Kim W."/>
        </authorList>
    </citation>
    <scope>NUCLEOTIDE SEQUENCE [LARGE SCALE GENOMIC DNA]</scope>
    <source>
        <tissue evidence="8">Muscle</tissue>
    </source>
</reference>
<keyword evidence="3" id="KW-0677">Repeat</keyword>
<feature type="domain" description="Chitin-binding type-2" evidence="7">
    <location>
        <begin position="999"/>
        <end position="1058"/>
    </location>
</feature>
<keyword evidence="9" id="KW-1185">Reference proteome</keyword>
<evidence type="ECO:0000256" key="3">
    <source>
        <dbReference type="ARBA" id="ARBA00022737"/>
    </source>
</evidence>
<evidence type="ECO:0000256" key="6">
    <source>
        <dbReference type="SAM" id="MobiDB-lite"/>
    </source>
</evidence>
<dbReference type="SUPFAM" id="SSF57625">
    <property type="entry name" value="Invertebrate chitin-binding proteins"/>
    <property type="match status" value="3"/>
</dbReference>
<feature type="domain" description="Chitin-binding type-2" evidence="7">
    <location>
        <begin position="190"/>
        <end position="248"/>
    </location>
</feature>
<dbReference type="SMART" id="SM00494">
    <property type="entry name" value="ChtBD2"/>
    <property type="match status" value="11"/>
</dbReference>
<comment type="caution">
    <text evidence="8">The sequence shown here is derived from an EMBL/GenBank/DDBJ whole genome shotgun (WGS) entry which is preliminary data.</text>
</comment>
<feature type="compositionally biased region" description="Low complexity" evidence="6">
    <location>
        <begin position="289"/>
        <end position="323"/>
    </location>
</feature>
<sequence length="1196" mass="127960">MPALTPSADTSAISSAADMVAADTASASAVAALPFRPGILSNLFSIQLPNIPNKQVAIVYPTIGLPTFTTTTIVKAPIEIPPFPKPTIILPLQPPTTITKQTITIPPLISTLTLPVIQPNIGFTTKPLTLSFTSALFNKFSSFTNFDSTSRDSTSAATNAAATSVTTPHDTSSILPPLPLPPTRPYSCDTVICPTAGLRIPNPTNCNRYYKCVAQDGKLVARPFICPASVPVFSPTLQLCIRGVKCKVRCGNQDTVADSDSNETTSGSPQDVSTAAENFETTSAGDVESTSAAKPPPATSTTTTTTTSGTTTTAATTTTTDTTTHPPLPACLISCTEPSKKVADPRNCRFFYICNFKEDSQPDPIRMKCPSSRPTFDSAAGECVKRAPCLPRCPAFATIIVSQNETTNLTTQDDPTTTITAVTSITNTADALPSLPPPPSSSIDCQPVCLVPDSWLADPTDCRYFYVCHFLRDVIPEPKRIRCPSNRPVFDQTLGRCSAGGVCKVFCNESTPISIPDMSPEPSCHPKCLIPNTRVPDPSDCKHYYVCMLMGTLTPQPIRSRCPDAKPFFDSSKNICVEKTECKLPCPLTDATIPSPLESPGVANDPCSPRCVESQTIVPDPRDCGHYYVCDGSPITATKMKCPSHQPYFDTATTSCSQVNTCKNTCGQNSTVTSSSSVSTSPSETTTTTTTVRPGSCRPRCSAHNTIVHDPLDCHHYYVCMVVDGKHHLSRVKCPKERPVFDLSSYSCQRTAPCILTCADNVITDPPTTDVAAVTIPPSSTAAGGSTIIPASDQNPGITQDSDSSVIQSPGSPINVSDTSGSAACEPVHCSKAGVLLADLSNCNRYYACVYVDSLAPRPVHATCPKRTPIFHFSKKRCVAEAECYQPCPNQSVAVTLPAASDTSVTAGNTPSPEQPAVEVDACAPQCGKLGGLVADPRDCRFYYICSGPYRSQDPVRVQCPFDRPVFDRETLQCSGGATCAATCPSSSTPGQEGSDVVISECTHAGHFAKSHTCQSLYTHCYEKDDRLVKATKKCPPGLVFNTVSTYPYCVPPEDCPYDPAIKGPSINGTTCRHPGSFPRCHTCCSDFLRCEATGDEFWPVEAQCPGGLVFNTDPRYPVCVRPQDCSRNEPASDHCDKEGYYPACQQGCCKDYYFCTDDGHLLHRSCPHSLLFNPDSSQCVLPWKCPNISPSGPLP</sequence>
<gene>
    <name evidence="8" type="ORF">E2C01_016964</name>
</gene>
<protein>
    <recommendedName>
        <fullName evidence="7">Chitin-binding type-2 domain-containing protein</fullName>
    </recommendedName>
</protein>
<proteinExistence type="predicted"/>
<feature type="region of interest" description="Disordered" evidence="6">
    <location>
        <begin position="667"/>
        <end position="694"/>
    </location>
</feature>
<dbReference type="AlphaFoldDB" id="A0A5B7DR59"/>
<dbReference type="PROSITE" id="PS50940">
    <property type="entry name" value="CHIT_BIND_II"/>
    <property type="match status" value="5"/>
</dbReference>
<organism evidence="8 9">
    <name type="scientific">Portunus trituberculatus</name>
    <name type="common">Swimming crab</name>
    <name type="synonym">Neptunus trituberculatus</name>
    <dbReference type="NCBI Taxonomy" id="210409"/>
    <lineage>
        <taxon>Eukaryota</taxon>
        <taxon>Metazoa</taxon>
        <taxon>Ecdysozoa</taxon>
        <taxon>Arthropoda</taxon>
        <taxon>Crustacea</taxon>
        <taxon>Multicrustacea</taxon>
        <taxon>Malacostraca</taxon>
        <taxon>Eumalacostraca</taxon>
        <taxon>Eucarida</taxon>
        <taxon>Decapoda</taxon>
        <taxon>Pleocyemata</taxon>
        <taxon>Brachyura</taxon>
        <taxon>Eubrachyura</taxon>
        <taxon>Portunoidea</taxon>
        <taxon>Portunidae</taxon>
        <taxon>Portuninae</taxon>
        <taxon>Portunus</taxon>
    </lineage>
</organism>
<dbReference type="OrthoDB" id="6020543at2759"/>
<evidence type="ECO:0000313" key="9">
    <source>
        <dbReference type="Proteomes" id="UP000324222"/>
    </source>
</evidence>
<keyword evidence="5" id="KW-0325">Glycoprotein</keyword>
<dbReference type="Gene3D" id="2.170.140.10">
    <property type="entry name" value="Chitin binding domain"/>
    <property type="match status" value="2"/>
</dbReference>
<evidence type="ECO:0000259" key="7">
    <source>
        <dbReference type="PROSITE" id="PS50940"/>
    </source>
</evidence>
<feature type="domain" description="Chitin-binding type-2" evidence="7">
    <location>
        <begin position="525"/>
        <end position="584"/>
    </location>
</feature>
<feature type="region of interest" description="Disordered" evidence="6">
    <location>
        <begin position="282"/>
        <end position="323"/>
    </location>
</feature>
<evidence type="ECO:0000313" key="8">
    <source>
        <dbReference type="EMBL" id="MPC23898.1"/>
    </source>
</evidence>
<feature type="compositionally biased region" description="Low complexity" evidence="6">
    <location>
        <begin position="670"/>
        <end position="692"/>
    </location>
</feature>
<dbReference type="Pfam" id="PF01607">
    <property type="entry name" value="CBM_14"/>
    <property type="match status" value="1"/>
</dbReference>
<feature type="domain" description="Chitin-binding type-2" evidence="7">
    <location>
        <begin position="1150"/>
        <end position="1188"/>
    </location>
</feature>
<dbReference type="InterPro" id="IPR036508">
    <property type="entry name" value="Chitin-bd_dom_sf"/>
</dbReference>
<dbReference type="GO" id="GO:0005576">
    <property type="term" value="C:extracellular region"/>
    <property type="evidence" value="ECO:0007669"/>
    <property type="project" value="InterPro"/>
</dbReference>
<dbReference type="Proteomes" id="UP000324222">
    <property type="component" value="Unassembled WGS sequence"/>
</dbReference>